<dbReference type="Proteomes" id="UP000028547">
    <property type="component" value="Unassembled WGS sequence"/>
</dbReference>
<evidence type="ECO:0000313" key="1">
    <source>
        <dbReference type="EMBL" id="KFA86734.1"/>
    </source>
</evidence>
<reference evidence="1 2" key="1">
    <citation type="submission" date="2014-07" db="EMBL/GenBank/DDBJ databases">
        <title>Draft Genome Sequence of Gephyronic Acid Producer, Cystobacter violaceus Strain Cb vi76.</title>
        <authorList>
            <person name="Stevens D.C."/>
            <person name="Young J."/>
            <person name="Carmichael R."/>
            <person name="Tan J."/>
            <person name="Taylor R.E."/>
        </authorList>
    </citation>
    <scope>NUCLEOTIDE SEQUENCE [LARGE SCALE GENOMIC DNA]</scope>
    <source>
        <strain evidence="1 2">Cb vi76</strain>
    </source>
</reference>
<accession>A0A084SE49</accession>
<sequence>MGIIGSDEFEYTRHGPVNFLARLVVHSGQMLGWCSERNGSANLCALLPQLLGGHREARRVHLIIWDNDHLDSNWPEYNHLYAHPFTWSWTRSKMHEWIDRHRS</sequence>
<organism evidence="1 2">
    <name type="scientific">Archangium violaceum Cb vi76</name>
    <dbReference type="NCBI Taxonomy" id="1406225"/>
    <lineage>
        <taxon>Bacteria</taxon>
        <taxon>Pseudomonadati</taxon>
        <taxon>Myxococcota</taxon>
        <taxon>Myxococcia</taxon>
        <taxon>Myxococcales</taxon>
        <taxon>Cystobacterineae</taxon>
        <taxon>Archangiaceae</taxon>
        <taxon>Archangium</taxon>
    </lineage>
</organism>
<dbReference type="EMBL" id="JPMI01000426">
    <property type="protein sequence ID" value="KFA86734.1"/>
    <property type="molecule type" value="Genomic_DNA"/>
</dbReference>
<dbReference type="AlphaFoldDB" id="A0A084SE49"/>
<proteinExistence type="predicted"/>
<comment type="caution">
    <text evidence="1">The sequence shown here is derived from an EMBL/GenBank/DDBJ whole genome shotgun (WGS) entry which is preliminary data.</text>
</comment>
<gene>
    <name evidence="1" type="ORF">Q664_52615</name>
</gene>
<name>A0A084SE49_9BACT</name>
<protein>
    <recommendedName>
        <fullName evidence="3">Tc1-like transposase DDE domain-containing protein</fullName>
    </recommendedName>
</protein>
<evidence type="ECO:0000313" key="2">
    <source>
        <dbReference type="Proteomes" id="UP000028547"/>
    </source>
</evidence>
<evidence type="ECO:0008006" key="3">
    <source>
        <dbReference type="Google" id="ProtNLM"/>
    </source>
</evidence>
<dbReference type="RefSeq" id="WP_052519756.1">
    <property type="nucleotide sequence ID" value="NZ_JPMI01000426.1"/>
</dbReference>